<dbReference type="GO" id="GO:2001006">
    <property type="term" value="P:regulation of cellulose biosynthetic process"/>
    <property type="evidence" value="ECO:0007669"/>
    <property type="project" value="InterPro"/>
</dbReference>
<dbReference type="EMBL" id="AM442415">
    <property type="protein sequence ID" value="CAN65124.1"/>
    <property type="molecule type" value="Genomic_DNA"/>
</dbReference>
<dbReference type="AlphaFoldDB" id="A5B0I3"/>
<dbReference type="PANTHER" id="PTHR46369">
    <property type="entry name" value="PROTEIN CELLULOSE SYNTHASE INTERACTIVE 1"/>
    <property type="match status" value="1"/>
</dbReference>
<proteinExistence type="predicted"/>
<dbReference type="GO" id="GO:0010330">
    <property type="term" value="C:cellulose synthase complex"/>
    <property type="evidence" value="ECO:0007669"/>
    <property type="project" value="InterPro"/>
</dbReference>
<dbReference type="InterPro" id="IPR016024">
    <property type="entry name" value="ARM-type_fold"/>
</dbReference>
<dbReference type="OrthoDB" id="1722208at2759"/>
<dbReference type="ExpressionAtlas" id="A5B0I3">
    <property type="expression patterns" value="baseline and differential"/>
</dbReference>
<sequence length="397" mass="45219">MVRNLFGAYSQSIEPGDGRRLNKRQRLPFSPAEVTAMEHHATRLVQGFNVNLRQELVQLTLHQPVCSEKGDRLATRLISPLMEYYIGPNDKRTVDDISARFYCFSTDPKYVRSLATLALDNSVSACRTLISLLEDYPTEEIKMVAIWALQNFAMCSRIINRAIAEAGGISVVQEPLLSPNSDVVAQASLLIKFLYSNHMLQEYVSDELIRLLTAALEELWSTSTINEESRHKELHSVSNAPGRIQFMDYTNVPLMSRSYLVKFSARNTVESDIVSLLTKAQFQRQRGIWARTWIEGRRCMLSSKKQRTKITRAGPFEHNAEIIARKWEASTLSTRLLVDTNMGIPPPDICKPPSAFIPYDMDLGHPRTHFKTRFCILTEKIDPTARPLSIGTRFRRK</sequence>
<dbReference type="Gene3D" id="1.25.10.10">
    <property type="entry name" value="Leucine-rich Repeat Variant"/>
    <property type="match status" value="1"/>
</dbReference>
<dbReference type="PANTHER" id="PTHR46369:SF1">
    <property type="entry name" value="PROTEIN CELLULOSE SYNTHASE INTERACTIVE 3"/>
    <property type="match status" value="1"/>
</dbReference>
<dbReference type="GO" id="GO:0008017">
    <property type="term" value="F:microtubule binding"/>
    <property type="evidence" value="ECO:0007669"/>
    <property type="project" value="InterPro"/>
</dbReference>
<dbReference type="GO" id="GO:0051211">
    <property type="term" value="P:anisotropic cell growth"/>
    <property type="evidence" value="ECO:0007669"/>
    <property type="project" value="InterPro"/>
</dbReference>
<evidence type="ECO:0000313" key="1">
    <source>
        <dbReference type="EMBL" id="CAN65124.1"/>
    </source>
</evidence>
<name>A5B0I3_VITVI</name>
<gene>
    <name evidence="1" type="ORF">VITISV_010229</name>
</gene>
<accession>A5B0I3</accession>
<dbReference type="InterPro" id="IPR044297">
    <property type="entry name" value="CSI1/2/3"/>
</dbReference>
<dbReference type="InterPro" id="IPR011989">
    <property type="entry name" value="ARM-like"/>
</dbReference>
<dbReference type="SUPFAM" id="SSF48371">
    <property type="entry name" value="ARM repeat"/>
    <property type="match status" value="1"/>
</dbReference>
<protein>
    <submittedName>
        <fullName evidence="1">Uncharacterized protein</fullName>
    </submittedName>
</protein>
<organism evidence="1">
    <name type="scientific">Vitis vinifera</name>
    <name type="common">Grape</name>
    <dbReference type="NCBI Taxonomy" id="29760"/>
    <lineage>
        <taxon>Eukaryota</taxon>
        <taxon>Viridiplantae</taxon>
        <taxon>Streptophyta</taxon>
        <taxon>Embryophyta</taxon>
        <taxon>Tracheophyta</taxon>
        <taxon>Spermatophyta</taxon>
        <taxon>Magnoliopsida</taxon>
        <taxon>eudicotyledons</taxon>
        <taxon>Gunneridae</taxon>
        <taxon>Pentapetalae</taxon>
        <taxon>rosids</taxon>
        <taxon>Vitales</taxon>
        <taxon>Vitaceae</taxon>
        <taxon>Viteae</taxon>
        <taxon>Vitis</taxon>
    </lineage>
</organism>
<reference evidence="1" key="1">
    <citation type="journal article" date="2007" name="PLoS ONE">
        <title>The first genome sequence of an elite grapevine cultivar (Pinot noir Vitis vinifera L.): coping with a highly heterozygous genome.</title>
        <authorList>
            <person name="Velasco R."/>
            <person name="Zharkikh A."/>
            <person name="Troggio M."/>
            <person name="Cartwright D.A."/>
            <person name="Cestaro A."/>
            <person name="Pruss D."/>
            <person name="Pindo M."/>
            <person name="FitzGerald L.M."/>
            <person name="Vezzulli S."/>
            <person name="Reid J."/>
            <person name="Malacarne G."/>
            <person name="Iliev D."/>
            <person name="Coppola G."/>
            <person name="Wardell B."/>
            <person name="Micheletti D."/>
            <person name="Macalma T."/>
            <person name="Facci M."/>
            <person name="Mitchell J.T."/>
            <person name="Perazzolli M."/>
            <person name="Eldredge G."/>
            <person name="Gatto P."/>
            <person name="Oyzerski R."/>
            <person name="Moretto M."/>
            <person name="Gutin N."/>
            <person name="Stefanini M."/>
            <person name="Chen Y."/>
            <person name="Segala C."/>
            <person name="Davenport C."/>
            <person name="Dematte L."/>
            <person name="Mraz A."/>
            <person name="Battilana J."/>
            <person name="Stormo K."/>
            <person name="Costa F."/>
            <person name="Tao Q."/>
            <person name="Si-Ammour A."/>
            <person name="Harkins T."/>
            <person name="Lackey A."/>
            <person name="Perbost C."/>
            <person name="Taillon B."/>
            <person name="Stella A."/>
            <person name="Solovyev V."/>
            <person name="Fawcett J.A."/>
            <person name="Sterck L."/>
            <person name="Vandepoele K."/>
            <person name="Grando S.M."/>
            <person name="Toppo S."/>
            <person name="Moser C."/>
            <person name="Lanchbury J."/>
            <person name="Bogden R."/>
            <person name="Skolnick M."/>
            <person name="Sgaramella V."/>
            <person name="Bhatnagar S.K."/>
            <person name="Fontana P."/>
            <person name="Gutin A."/>
            <person name="Van de Peer Y."/>
            <person name="Salamini F."/>
            <person name="Viola R."/>
        </authorList>
    </citation>
    <scope>NUCLEOTIDE SEQUENCE</scope>
</reference>